<evidence type="ECO:0000256" key="2">
    <source>
        <dbReference type="ARBA" id="ARBA00005514"/>
    </source>
</evidence>
<gene>
    <name evidence="7" type="ORF">Esi_0013_0038</name>
</gene>
<dbReference type="GO" id="GO:0000470">
    <property type="term" value="P:maturation of LSU-rRNA"/>
    <property type="evidence" value="ECO:0007669"/>
    <property type="project" value="TreeGrafter"/>
</dbReference>
<dbReference type="AlphaFoldDB" id="D8LE67"/>
<dbReference type="InterPro" id="IPR029004">
    <property type="entry name" value="Ribosomal_eL28/Mak16"/>
</dbReference>
<dbReference type="PANTHER" id="PTHR23405:SF4">
    <property type="entry name" value="PROTEIN MAK16 HOMOLOG"/>
    <property type="match status" value="1"/>
</dbReference>
<evidence type="ECO:0000256" key="3">
    <source>
        <dbReference type="ARBA" id="ARBA00023242"/>
    </source>
</evidence>
<dbReference type="Proteomes" id="UP000002630">
    <property type="component" value="Unassembled WGS sequence"/>
</dbReference>
<dbReference type="GO" id="GO:0030687">
    <property type="term" value="C:preribosome, large subunit precursor"/>
    <property type="evidence" value="ECO:0007669"/>
    <property type="project" value="TreeGrafter"/>
</dbReference>
<evidence type="ECO:0000256" key="4">
    <source>
        <dbReference type="PIRNR" id="PIRNR003352"/>
    </source>
</evidence>
<keyword evidence="8" id="KW-1185">Reference proteome</keyword>
<evidence type="ECO:0000256" key="5">
    <source>
        <dbReference type="SAM" id="MobiDB-lite"/>
    </source>
</evidence>
<name>D8LE67_ECTSI</name>
<feature type="compositionally biased region" description="Acidic residues" evidence="5">
    <location>
        <begin position="257"/>
        <end position="272"/>
    </location>
</feature>
<dbReference type="Gene3D" id="3.30.390.110">
    <property type="match status" value="1"/>
</dbReference>
<feature type="compositionally biased region" description="Low complexity" evidence="5">
    <location>
        <begin position="337"/>
        <end position="347"/>
    </location>
</feature>
<feature type="domain" description="Ribosomal eL28/Mak16" evidence="6">
    <location>
        <begin position="6"/>
        <end position="119"/>
    </location>
</feature>
<dbReference type="Pfam" id="PF01778">
    <property type="entry name" value="Ribosomal_L28e"/>
    <property type="match status" value="1"/>
</dbReference>
<dbReference type="FunFam" id="3.30.390.110:FF:000001">
    <property type="entry name" value="Protein MAK16 homolog"/>
    <property type="match status" value="1"/>
</dbReference>
<accession>D8LE67</accession>
<dbReference type="GO" id="GO:0005730">
    <property type="term" value="C:nucleolus"/>
    <property type="evidence" value="ECO:0007669"/>
    <property type="project" value="UniProtKB-UniRule"/>
</dbReference>
<feature type="compositionally biased region" description="Acidic residues" evidence="5">
    <location>
        <begin position="195"/>
        <end position="233"/>
    </location>
</feature>
<dbReference type="InterPro" id="IPR006958">
    <property type="entry name" value="Mak16"/>
</dbReference>
<evidence type="ECO:0000313" key="8">
    <source>
        <dbReference type="Proteomes" id="UP000002630"/>
    </source>
</evidence>
<feature type="compositionally biased region" description="Basic residues" evidence="5">
    <location>
        <begin position="312"/>
        <end position="322"/>
    </location>
</feature>
<dbReference type="PIRSF" id="PIRSF003352">
    <property type="entry name" value="MAK16"/>
    <property type="match status" value="1"/>
</dbReference>
<evidence type="ECO:0000256" key="1">
    <source>
        <dbReference type="ARBA" id="ARBA00004123"/>
    </source>
</evidence>
<proteinExistence type="inferred from homology"/>
<reference evidence="7 8" key="1">
    <citation type="journal article" date="2010" name="Nature">
        <title>The Ectocarpus genome and the independent evolution of multicellularity in brown algae.</title>
        <authorList>
            <person name="Cock J.M."/>
            <person name="Sterck L."/>
            <person name="Rouze P."/>
            <person name="Scornet D."/>
            <person name="Allen A.E."/>
            <person name="Amoutzias G."/>
            <person name="Anthouard V."/>
            <person name="Artiguenave F."/>
            <person name="Aury J.M."/>
            <person name="Badger J.H."/>
            <person name="Beszteri B."/>
            <person name="Billiau K."/>
            <person name="Bonnet E."/>
            <person name="Bothwell J.H."/>
            <person name="Bowler C."/>
            <person name="Boyen C."/>
            <person name="Brownlee C."/>
            <person name="Carrano C.J."/>
            <person name="Charrier B."/>
            <person name="Cho G.Y."/>
            <person name="Coelho S.M."/>
            <person name="Collen J."/>
            <person name="Corre E."/>
            <person name="Da Silva C."/>
            <person name="Delage L."/>
            <person name="Delaroque N."/>
            <person name="Dittami S.M."/>
            <person name="Doulbeau S."/>
            <person name="Elias M."/>
            <person name="Farnham G."/>
            <person name="Gachon C.M."/>
            <person name="Gschloessl B."/>
            <person name="Heesch S."/>
            <person name="Jabbari K."/>
            <person name="Jubin C."/>
            <person name="Kawai H."/>
            <person name="Kimura K."/>
            <person name="Kloareg B."/>
            <person name="Kupper F.C."/>
            <person name="Lang D."/>
            <person name="Le Bail A."/>
            <person name="Leblanc C."/>
            <person name="Lerouge P."/>
            <person name="Lohr M."/>
            <person name="Lopez P.J."/>
            <person name="Martens C."/>
            <person name="Maumus F."/>
            <person name="Michel G."/>
            <person name="Miranda-Saavedra D."/>
            <person name="Morales J."/>
            <person name="Moreau H."/>
            <person name="Motomura T."/>
            <person name="Nagasato C."/>
            <person name="Napoli C.A."/>
            <person name="Nelson D.R."/>
            <person name="Nyvall-Collen P."/>
            <person name="Peters A.F."/>
            <person name="Pommier C."/>
            <person name="Potin P."/>
            <person name="Poulain J."/>
            <person name="Quesneville H."/>
            <person name="Read B."/>
            <person name="Rensing S.A."/>
            <person name="Ritter A."/>
            <person name="Rousvoal S."/>
            <person name="Samanta M."/>
            <person name="Samson G."/>
            <person name="Schroeder D.C."/>
            <person name="Segurens B."/>
            <person name="Strittmatter M."/>
            <person name="Tonon T."/>
            <person name="Tregear J.W."/>
            <person name="Valentin K."/>
            <person name="von Dassow P."/>
            <person name="Yamagishi T."/>
            <person name="Van de Peer Y."/>
            <person name="Wincker P."/>
        </authorList>
    </citation>
    <scope>NUCLEOTIDE SEQUENCE [LARGE SCALE GENOMIC DNA]</scope>
    <source>
        <strain evidence="8">Ec32 / CCAP1310/4</strain>
    </source>
</reference>
<dbReference type="eggNOG" id="KOG3064">
    <property type="taxonomic scope" value="Eukaryota"/>
</dbReference>
<dbReference type="OrthoDB" id="10251342at2759"/>
<comment type="similarity">
    <text evidence="2 4">Belongs to the MAK16 family.</text>
</comment>
<feature type="region of interest" description="Disordered" evidence="5">
    <location>
        <begin position="195"/>
        <end position="347"/>
    </location>
</feature>
<feature type="compositionally biased region" description="Basic and acidic residues" evidence="5">
    <location>
        <begin position="287"/>
        <end position="299"/>
    </location>
</feature>
<organism evidence="7 8">
    <name type="scientific">Ectocarpus siliculosus</name>
    <name type="common">Brown alga</name>
    <name type="synonym">Conferva siliculosa</name>
    <dbReference type="NCBI Taxonomy" id="2880"/>
    <lineage>
        <taxon>Eukaryota</taxon>
        <taxon>Sar</taxon>
        <taxon>Stramenopiles</taxon>
        <taxon>Ochrophyta</taxon>
        <taxon>PX clade</taxon>
        <taxon>Phaeophyceae</taxon>
        <taxon>Ectocarpales</taxon>
        <taxon>Ectocarpaceae</taxon>
        <taxon>Ectocarpus</taxon>
    </lineage>
</organism>
<dbReference type="STRING" id="2880.D8LE67"/>
<dbReference type="GO" id="GO:0000460">
    <property type="term" value="P:maturation of 5.8S rRNA"/>
    <property type="evidence" value="ECO:0007669"/>
    <property type="project" value="TreeGrafter"/>
</dbReference>
<dbReference type="PANTHER" id="PTHR23405">
    <property type="entry name" value="MAINTENANCE OF KILLER 16 MAK16 PROTEIN-RELATED"/>
    <property type="match status" value="1"/>
</dbReference>
<sequence>MQSDDVIWQVVNYQFCSFKSKIAKEQTFCRNEYNVTGLCNKSSCPLANSRYATIREHDGVCYLYIKTIERAHTPKNLWEKIKLSRNYGKALERVSRELEFFPKHLQHRSKQRLTKIHQYLIRMRKLKLKAKPKLVTINPKVEKREKMREKKALVAAKLERSIEGELLERLKKGTYGDIYNFPEVQYDKALMEAEDEYAEQNPEAMEEEEEEEEGEVEYVEDLEEDESDIEDTAEWGGSYWGAPGSAGGPQAARGGDSDSDEDDDDDEDEEQQEGGGSGKGKRKARSGKGERGGEDGDGPKRRRGATGGATTKKAKRQPKAKPSHPYVEVEYEEETEAAASESMSYNW</sequence>
<dbReference type="EMBL" id="FN649760">
    <property type="protein sequence ID" value="CBN74140.1"/>
    <property type="molecule type" value="Genomic_DNA"/>
</dbReference>
<dbReference type="InParanoid" id="D8LE67"/>
<keyword evidence="3 4" id="KW-0539">Nucleus</keyword>
<evidence type="ECO:0000313" key="7">
    <source>
        <dbReference type="EMBL" id="CBN74140.1"/>
    </source>
</evidence>
<protein>
    <recommendedName>
        <fullName evidence="4">Protein MAK16 homolog</fullName>
    </recommendedName>
</protein>
<comment type="subcellular location">
    <subcellularLocation>
        <location evidence="1">Nucleus</location>
    </subcellularLocation>
</comment>
<evidence type="ECO:0000259" key="6">
    <source>
        <dbReference type="Pfam" id="PF01778"/>
    </source>
</evidence>
<dbReference type="Pfam" id="PF04874">
    <property type="entry name" value="Mak16"/>
    <property type="match status" value="1"/>
</dbReference>